<protein>
    <submittedName>
        <fullName evidence="1">Uncharacterized protein</fullName>
    </submittedName>
</protein>
<keyword evidence="2" id="KW-1185">Reference proteome</keyword>
<reference evidence="1" key="1">
    <citation type="submission" date="2017-10" db="EMBL/GenBank/DDBJ databases">
        <title>Genome sequence of cellulolytic Lachnospiraceae bacterium XHS1971 isolated from hotspring sediment.</title>
        <authorList>
            <person name="Vasudevan G."/>
            <person name="Joshi A.J."/>
            <person name="Hivarkar S."/>
            <person name="Lanjekar V.B."/>
            <person name="Dhakephalkar P.K."/>
            <person name="Dagar S."/>
        </authorList>
    </citation>
    <scope>NUCLEOTIDE SEQUENCE</scope>
    <source>
        <strain evidence="1">XHS1971</strain>
    </source>
</reference>
<proteinExistence type="predicted"/>
<evidence type="ECO:0000313" key="1">
    <source>
        <dbReference type="EMBL" id="PHV72300.1"/>
    </source>
</evidence>
<sequence>MKTMRNLKLKTKLTLLFILTSLLPILGVSGINYYGAELGSSMLQKTILEAKLKADIEALEVYLAHYFGQISKEGNALVDEAGKSIAGQYEMIDKLSQDLDIVGTLFIKEGEEYTRFLTSIQDENTGKRIEGTKLDQTGSVYSVLQKDENYIGEAAILGVPYVTAYRPLKDSSGQTIGALFVGVSKKQSDLVMQESRNLRIKSTSGFLVCVIVLGVLVNLLIERSIRKPILKVVEHAQFLAKYDLCQKLPTSYCKRRDEVGMLTRAIQTIQESLIQIIQDITSISSQVTQASEELTATASESATASEEMAKTIQEIAEGATSQAHNTSQCLNELSELETLIGENQKNMGELNKVSEEVHGLTQTGLQVIKKLLDKIKVSHSSTEVAYENMLKTHKSSDQISEASNVIASIAEQTNLLALNASIEAARAGEHGRGFAVVAGEIRHLAEQCAESTQVIDALVKTLQSDALLAVKATEKVTGFLDEEDVQARMTEEKYLEIIEAINRFKKVVDYLNISGERMVIKKAEVGDNIQSLSAVAEENAAATEESSACIEEQTAGIHEIYGTSKSLAGNAAALYQLIQQFKI</sequence>
<evidence type="ECO:0000313" key="2">
    <source>
        <dbReference type="Proteomes" id="UP000224460"/>
    </source>
</evidence>
<dbReference type="Proteomes" id="UP000224460">
    <property type="component" value="Unassembled WGS sequence"/>
</dbReference>
<dbReference type="EMBL" id="PEDL01000001">
    <property type="protein sequence ID" value="PHV72300.1"/>
    <property type="molecule type" value="Genomic_DNA"/>
</dbReference>
<gene>
    <name evidence="1" type="ORF">CS063_02150</name>
</gene>
<comment type="caution">
    <text evidence="1">The sequence shown here is derived from an EMBL/GenBank/DDBJ whole genome shotgun (WGS) entry which is preliminary data.</text>
</comment>
<accession>A0AC61DG37</accession>
<organism evidence="1 2">
    <name type="scientific">Sporanaerobium hydrogeniformans</name>
    <dbReference type="NCBI Taxonomy" id="3072179"/>
    <lineage>
        <taxon>Bacteria</taxon>
        <taxon>Bacillati</taxon>
        <taxon>Bacillota</taxon>
        <taxon>Clostridia</taxon>
        <taxon>Lachnospirales</taxon>
        <taxon>Lachnospiraceae</taxon>
        <taxon>Sporanaerobium</taxon>
    </lineage>
</organism>
<name>A0AC61DG37_9FIRM</name>